<evidence type="ECO:0000313" key="1">
    <source>
        <dbReference type="EMBL" id="ARR02086.1"/>
    </source>
</evidence>
<reference evidence="1 2" key="1">
    <citation type="journal article" date="2017" name="Genome Biol. Evol.">
        <title>Comparative Genomic Analysis Identifies a Campylobacter Clade Deficient in Selenium Metabolism.</title>
        <authorList>
            <person name="Miller W.G."/>
            <person name="Yee E."/>
            <person name="Lopes B.S."/>
            <person name="Chapman M.H."/>
            <person name="Huynh S."/>
            <person name="Bono J.L."/>
            <person name="Parker C.T."/>
            <person name="Strachan N.J.C."/>
            <person name="Forbes K.J."/>
        </authorList>
    </citation>
    <scope>NUCLEOTIDE SEQUENCE [LARGE SCALE GENOMIC DNA]</scope>
    <source>
        <strain evidence="1 2">RM8964</strain>
    </source>
</reference>
<dbReference type="AlphaFoldDB" id="A0A1X9T0X3"/>
<evidence type="ECO:0000313" key="2">
    <source>
        <dbReference type="Proteomes" id="UP000194265"/>
    </source>
</evidence>
<dbReference type="OrthoDB" id="4762429at2"/>
<organism evidence="1 2">
    <name type="scientific">Campylobacter vicugnae</name>
    <dbReference type="NCBI Taxonomy" id="1660076"/>
    <lineage>
        <taxon>Bacteria</taxon>
        <taxon>Pseudomonadati</taxon>
        <taxon>Campylobacterota</taxon>
        <taxon>Epsilonproteobacteria</taxon>
        <taxon>Campylobacterales</taxon>
        <taxon>Campylobacteraceae</taxon>
        <taxon>Campylobacter</taxon>
    </lineage>
</organism>
<sequence length="85" mass="9520">MKEKTIKIATAYGILKIGDTDLDVSVLDNGDRVITHSAVFRTLGREPRGNARIDQIPAFMDEKNLQSSISSDLQCLIKRVPYNKE</sequence>
<dbReference type="STRING" id="1660074.CVIC8964_0671"/>
<dbReference type="EMBL" id="CP018791">
    <property type="protein sequence ID" value="ARR02086.1"/>
    <property type="molecule type" value="Genomic_DNA"/>
</dbReference>
<dbReference type="RefSeq" id="WP_086333588.1">
    <property type="nucleotide sequence ID" value="NZ_CP018791.1"/>
</dbReference>
<accession>A0A1X9T0X3</accession>
<proteinExistence type="predicted"/>
<protein>
    <submittedName>
        <fullName evidence="1">Uncharacterized protein</fullName>
    </submittedName>
</protein>
<name>A0A1X9T0X3_9BACT</name>
<dbReference type="Proteomes" id="UP000194265">
    <property type="component" value="Chromosome"/>
</dbReference>
<gene>
    <name evidence="1" type="ORF">CVIC8964_0671</name>
</gene>